<dbReference type="InterPro" id="IPR042099">
    <property type="entry name" value="ANL_N_sf"/>
</dbReference>
<dbReference type="InterPro" id="IPR045851">
    <property type="entry name" value="AMP-bd_C_sf"/>
</dbReference>
<feature type="domain" description="AMP-dependent synthetase/ligase" evidence="1">
    <location>
        <begin position="21"/>
        <end position="384"/>
    </location>
</feature>
<dbReference type="OrthoDB" id="2579187at2"/>
<protein>
    <submittedName>
        <fullName evidence="3">Fatty acid CoA ligase</fullName>
    </submittedName>
</protein>
<dbReference type="Pfam" id="PF00501">
    <property type="entry name" value="AMP-binding"/>
    <property type="match status" value="1"/>
</dbReference>
<comment type="caution">
    <text evidence="3">The sequence shown here is derived from an EMBL/GenBank/DDBJ whole genome shotgun (WGS) entry which is preliminary data.</text>
</comment>
<dbReference type="PANTHER" id="PTHR43767:SF1">
    <property type="entry name" value="NONRIBOSOMAL PEPTIDE SYNTHASE PES1 (EUROFUNG)-RELATED"/>
    <property type="match status" value="1"/>
</dbReference>
<dbReference type="Gene3D" id="3.40.50.12780">
    <property type="entry name" value="N-terminal domain of ligase-like"/>
    <property type="match status" value="1"/>
</dbReference>
<dbReference type="AlphaFoldDB" id="A0A100XF28"/>
<dbReference type="PROSITE" id="PS00455">
    <property type="entry name" value="AMP_BINDING"/>
    <property type="match status" value="1"/>
</dbReference>
<reference evidence="3 4" key="1">
    <citation type="journal article" date="2016" name="Genome Announc.">
        <title>Draft Genome Sequences of Five Rapidly Growing Mycobacterium Species, M. thermoresistibile, M. fortuitum subsp. acetamidolyticum, M. canariasense, M. brisbanense, and M. novocastrense.</title>
        <authorList>
            <person name="Katahira K."/>
            <person name="Ogura Y."/>
            <person name="Gotoh Y."/>
            <person name="Hayashi T."/>
        </authorList>
    </citation>
    <scope>NUCLEOTIDE SEQUENCE [LARGE SCALE GENOMIC DNA]</scope>
    <source>
        <strain evidence="3 4">JCM6362</strain>
    </source>
</reference>
<organism evidence="3 4">
    <name type="scientific">Mycolicibacterium thermoresistibile</name>
    <name type="common">Mycobacterium thermoresistibile</name>
    <dbReference type="NCBI Taxonomy" id="1797"/>
    <lineage>
        <taxon>Bacteria</taxon>
        <taxon>Bacillati</taxon>
        <taxon>Actinomycetota</taxon>
        <taxon>Actinomycetes</taxon>
        <taxon>Mycobacteriales</taxon>
        <taxon>Mycobacteriaceae</taxon>
        <taxon>Mycolicibacterium</taxon>
    </lineage>
</organism>
<dbReference type="InterPro" id="IPR025110">
    <property type="entry name" value="AMP-bd_C"/>
</dbReference>
<name>A0A100XF28_MYCTH</name>
<dbReference type="InterPro" id="IPR020845">
    <property type="entry name" value="AMP-binding_CS"/>
</dbReference>
<dbReference type="PANTHER" id="PTHR43767">
    <property type="entry name" value="LONG-CHAIN-FATTY-ACID--COA LIGASE"/>
    <property type="match status" value="1"/>
</dbReference>
<gene>
    <name evidence="3" type="ORF">RMCT_2469</name>
</gene>
<sequence length="538" mass="59988">MHWIEDSSRENVAAGRALALQADAIGDAPFLASGDRRYSYGEANETVNRYANSLRALGVEAGDPVAMLMDNSLEFVFTALGTNKLGAMWVPTNTSYRGEWLARTFVDGGAKVLVVDESLLDRATDNGLARRFERVVVNGDPAAIADEAVRQRAVALADFAEGAGTEVTSSADAATISSVMWTSGTTGRSKGVMQPYGAWYAAARIFASARDLAPGDVLYCCVPLFNSGGWSLNVFQALYSGLSIAIDREFSVSRFWDRVRRYGATQLLTLGSMHMYLWQREERDDDADNPARVAGLLPLPAEIREAFQKRFGLERIWRGYGQSEIMPLSVSTPEREGNPAGDGFPRPDVEVALLDERGREVPVGEVGEICVRPRRPDVMFRGYYNNEEGTAKAWRDGWYHSNDLGRFDEAGELYFVDRASDYMRHKGRNIPSLELEELIGRHPAVYEVAAHGVPSQDLAEEDEVKICVILREGHELEPEELIRFINERAPYFMVPRYVEFVTELPHTPTGRVQKFKLRERGVTPDTWDREAAGLVLER</sequence>
<dbReference type="SUPFAM" id="SSF56801">
    <property type="entry name" value="Acetyl-CoA synthetase-like"/>
    <property type="match status" value="1"/>
</dbReference>
<dbReference type="InterPro" id="IPR050237">
    <property type="entry name" value="ATP-dep_AMP-bd_enzyme"/>
</dbReference>
<accession>A0A100XF28</accession>
<dbReference type="InterPro" id="IPR000873">
    <property type="entry name" value="AMP-dep_synth/lig_dom"/>
</dbReference>
<reference evidence="4" key="2">
    <citation type="submission" date="2016-02" db="EMBL/GenBank/DDBJ databases">
        <title>Draft genome sequence of five rapidly growing Mycobacterium species.</title>
        <authorList>
            <person name="Katahira K."/>
            <person name="Gotou Y."/>
            <person name="Iida K."/>
            <person name="Ogura Y."/>
            <person name="Hayashi T."/>
        </authorList>
    </citation>
    <scope>NUCLEOTIDE SEQUENCE [LARGE SCALE GENOMIC DNA]</scope>
    <source>
        <strain evidence="4">JCM6362</strain>
    </source>
</reference>
<keyword evidence="3" id="KW-0436">Ligase</keyword>
<dbReference type="OMA" id="FCVPRYV"/>
<evidence type="ECO:0000259" key="1">
    <source>
        <dbReference type="Pfam" id="PF00501"/>
    </source>
</evidence>
<dbReference type="RefSeq" id="WP_003926396.1">
    <property type="nucleotide sequence ID" value="NZ_BCTB01000018.1"/>
</dbReference>
<feature type="domain" description="AMP-binding enzyme C-terminal" evidence="2">
    <location>
        <begin position="434"/>
        <end position="510"/>
    </location>
</feature>
<evidence type="ECO:0000259" key="2">
    <source>
        <dbReference type="Pfam" id="PF13193"/>
    </source>
</evidence>
<evidence type="ECO:0000313" key="4">
    <source>
        <dbReference type="Proteomes" id="UP000069654"/>
    </source>
</evidence>
<dbReference type="Pfam" id="PF13193">
    <property type="entry name" value="AMP-binding_C"/>
    <property type="match status" value="1"/>
</dbReference>
<evidence type="ECO:0000313" key="3">
    <source>
        <dbReference type="EMBL" id="GAT15499.1"/>
    </source>
</evidence>
<dbReference type="Gene3D" id="3.30.300.30">
    <property type="match status" value="1"/>
</dbReference>
<dbReference type="EMBL" id="BCTB01000018">
    <property type="protein sequence ID" value="GAT15499.1"/>
    <property type="molecule type" value="Genomic_DNA"/>
</dbReference>
<dbReference type="STRING" id="1797.RMCT_2469"/>
<dbReference type="Proteomes" id="UP000069654">
    <property type="component" value="Unassembled WGS sequence"/>
</dbReference>
<proteinExistence type="predicted"/>
<dbReference type="GO" id="GO:0016878">
    <property type="term" value="F:acid-thiol ligase activity"/>
    <property type="evidence" value="ECO:0007669"/>
    <property type="project" value="UniProtKB-ARBA"/>
</dbReference>